<proteinExistence type="predicted"/>
<name>A0AAD4G9P0_BOLED</name>
<reference evidence="1" key="2">
    <citation type="journal article" date="2020" name="Nat. Commun.">
        <title>Large-scale genome sequencing of mycorrhizal fungi provides insights into the early evolution of symbiotic traits.</title>
        <authorList>
            <person name="Miyauchi S."/>
            <person name="Kiss E."/>
            <person name="Kuo A."/>
            <person name="Drula E."/>
            <person name="Kohler A."/>
            <person name="Sanchez-Garcia M."/>
            <person name="Morin E."/>
            <person name="Andreopoulos B."/>
            <person name="Barry K.W."/>
            <person name="Bonito G."/>
            <person name="Buee M."/>
            <person name="Carver A."/>
            <person name="Chen C."/>
            <person name="Cichocki N."/>
            <person name="Clum A."/>
            <person name="Culley D."/>
            <person name="Crous P.W."/>
            <person name="Fauchery L."/>
            <person name="Girlanda M."/>
            <person name="Hayes R.D."/>
            <person name="Keri Z."/>
            <person name="LaButti K."/>
            <person name="Lipzen A."/>
            <person name="Lombard V."/>
            <person name="Magnuson J."/>
            <person name="Maillard F."/>
            <person name="Murat C."/>
            <person name="Nolan M."/>
            <person name="Ohm R.A."/>
            <person name="Pangilinan J."/>
            <person name="Pereira M.F."/>
            <person name="Perotto S."/>
            <person name="Peter M."/>
            <person name="Pfister S."/>
            <person name="Riley R."/>
            <person name="Sitrit Y."/>
            <person name="Stielow J.B."/>
            <person name="Szollosi G."/>
            <person name="Zifcakova L."/>
            <person name="Stursova M."/>
            <person name="Spatafora J.W."/>
            <person name="Tedersoo L."/>
            <person name="Vaario L.M."/>
            <person name="Yamada A."/>
            <person name="Yan M."/>
            <person name="Wang P."/>
            <person name="Xu J."/>
            <person name="Bruns T."/>
            <person name="Baldrian P."/>
            <person name="Vilgalys R."/>
            <person name="Dunand C."/>
            <person name="Henrissat B."/>
            <person name="Grigoriev I.V."/>
            <person name="Hibbett D."/>
            <person name="Nagy L.G."/>
            <person name="Martin F.M."/>
        </authorList>
    </citation>
    <scope>NUCLEOTIDE SEQUENCE</scope>
    <source>
        <strain evidence="1">BED1</strain>
    </source>
</reference>
<dbReference type="EMBL" id="WHUW01000047">
    <property type="protein sequence ID" value="KAF8431685.1"/>
    <property type="molecule type" value="Genomic_DNA"/>
</dbReference>
<evidence type="ECO:0000313" key="1">
    <source>
        <dbReference type="EMBL" id="KAF8431685.1"/>
    </source>
</evidence>
<protein>
    <submittedName>
        <fullName evidence="1">Uncharacterized protein</fullName>
    </submittedName>
</protein>
<dbReference type="Proteomes" id="UP001194468">
    <property type="component" value="Unassembled WGS sequence"/>
</dbReference>
<evidence type="ECO:0000313" key="2">
    <source>
        <dbReference type="Proteomes" id="UP001194468"/>
    </source>
</evidence>
<organism evidence="1 2">
    <name type="scientific">Boletus edulis BED1</name>
    <dbReference type="NCBI Taxonomy" id="1328754"/>
    <lineage>
        <taxon>Eukaryota</taxon>
        <taxon>Fungi</taxon>
        <taxon>Dikarya</taxon>
        <taxon>Basidiomycota</taxon>
        <taxon>Agaricomycotina</taxon>
        <taxon>Agaricomycetes</taxon>
        <taxon>Agaricomycetidae</taxon>
        <taxon>Boletales</taxon>
        <taxon>Boletineae</taxon>
        <taxon>Boletaceae</taxon>
        <taxon>Boletoideae</taxon>
        <taxon>Boletus</taxon>
    </lineage>
</organism>
<dbReference type="AlphaFoldDB" id="A0AAD4G9P0"/>
<accession>A0AAD4G9P0</accession>
<comment type="caution">
    <text evidence="1">The sequence shown here is derived from an EMBL/GenBank/DDBJ whole genome shotgun (WGS) entry which is preliminary data.</text>
</comment>
<reference evidence="1" key="1">
    <citation type="submission" date="2019-10" db="EMBL/GenBank/DDBJ databases">
        <authorList>
            <consortium name="DOE Joint Genome Institute"/>
            <person name="Kuo A."/>
            <person name="Miyauchi S."/>
            <person name="Kiss E."/>
            <person name="Drula E."/>
            <person name="Kohler A."/>
            <person name="Sanchez-Garcia M."/>
            <person name="Andreopoulos B."/>
            <person name="Barry K.W."/>
            <person name="Bonito G."/>
            <person name="Buee M."/>
            <person name="Carver A."/>
            <person name="Chen C."/>
            <person name="Cichocki N."/>
            <person name="Clum A."/>
            <person name="Culley D."/>
            <person name="Crous P.W."/>
            <person name="Fauchery L."/>
            <person name="Girlanda M."/>
            <person name="Hayes R."/>
            <person name="Keri Z."/>
            <person name="LaButti K."/>
            <person name="Lipzen A."/>
            <person name="Lombard V."/>
            <person name="Magnuson J."/>
            <person name="Maillard F."/>
            <person name="Morin E."/>
            <person name="Murat C."/>
            <person name="Nolan M."/>
            <person name="Ohm R."/>
            <person name="Pangilinan J."/>
            <person name="Pereira M."/>
            <person name="Perotto S."/>
            <person name="Peter M."/>
            <person name="Riley R."/>
            <person name="Sitrit Y."/>
            <person name="Stielow B."/>
            <person name="Szollosi G."/>
            <person name="Zifcakova L."/>
            <person name="Stursova M."/>
            <person name="Spatafora J.W."/>
            <person name="Tedersoo L."/>
            <person name="Vaario L.-M."/>
            <person name="Yamada A."/>
            <person name="Yan M."/>
            <person name="Wang P."/>
            <person name="Xu J."/>
            <person name="Bruns T."/>
            <person name="Baldrian P."/>
            <person name="Vilgalys R."/>
            <person name="Henrissat B."/>
            <person name="Grigoriev I.V."/>
            <person name="Hibbett D."/>
            <person name="Nagy L.G."/>
            <person name="Martin F.M."/>
        </authorList>
    </citation>
    <scope>NUCLEOTIDE SEQUENCE</scope>
    <source>
        <strain evidence="1">BED1</strain>
    </source>
</reference>
<gene>
    <name evidence="1" type="ORF">L210DRAFT_3650943</name>
</gene>
<keyword evidence="2" id="KW-1185">Reference proteome</keyword>
<sequence length="375" mass="42548">MHSALAAEDIYNSVYDSLLSMAGRLVLARSTYRVDFARHIVASNMWNYCSINGSENFKTILVSEVRPEACGTHFSAKGNHYIGSLFNPSYIYDKTRVKSVFVLGKPCNASEHFGDLWDNQIATLSEIIEQDKQELDGKKIQIKEWTTHAGADETGFPNYIVVVTEPMYTTVGATRSADQNSTPFKKKALGERAIATKASTSKGLNVTCRDDIEHALFDDIDVDDLGAAQGMSVSEEAKAVLDEGNNANRITTKDVYHPSILPDYGGDLFKHMSAKLRQFDFRDVDDYLIHPEEWYLELRQETLVMVRVTLQVFNWDNRRVYQLNMHTIRVLRRSESEVEERKMMFLNPDSFNRKAASEAATLVSKVQLRKRHAPE</sequence>